<sequence length="424" mass="48107">MRDSSSAGRGLRRRNPSRSPGMASSKLCSGLDRRVMPARAASDTGVLPLDVVYEILIRLPAKLLCRLRTVCRPWRSLLSDPQFAAVHAVRHPEPLIIVGYNYHSFEGEDSEDSKEESEDNENSDGENVKHKSVVHIMDLSGHIVKEVDMDGHVTSVHLNLVSISNKTEKGCCRLVNPGTGAMYHVPENREGYNEDLYPFGQVATTGEYKMLQMGYYMFDDNFKVCTLNNSSHIRRRFVGNPPLSFEWYRKSSVVIDGVVYFLSRDAYYAVIFESRVIEQDWIVSFDLETERWRPNIRGPGSSFLDNSVDLNVNERIEKQLSLANLNGSLVIVHGPTPCMDLWCLMDFEKSLWVKQYSIQIERYGYFSYFCPLVILDDGRIVIHTGGFHMLRIHDPRTNNFSNGANLGLCCAVSVYTGNLLSLER</sequence>
<dbReference type="Pfam" id="PF00646">
    <property type="entry name" value="F-box"/>
    <property type="match status" value="1"/>
</dbReference>
<evidence type="ECO:0000259" key="2">
    <source>
        <dbReference type="PROSITE" id="PS50181"/>
    </source>
</evidence>
<proteinExistence type="predicted"/>
<dbReference type="InterPro" id="IPR011043">
    <property type="entry name" value="Gal_Oxase/kelch_b-propeller"/>
</dbReference>
<dbReference type="InterPro" id="IPR001810">
    <property type="entry name" value="F-box_dom"/>
</dbReference>
<feature type="region of interest" description="Disordered" evidence="1">
    <location>
        <begin position="1"/>
        <end position="27"/>
    </location>
</feature>
<dbReference type="PANTHER" id="PTHR31111:SF133">
    <property type="entry name" value="OS07G0196600 PROTEIN"/>
    <property type="match status" value="1"/>
</dbReference>
<protein>
    <recommendedName>
        <fullName evidence="2">F-box domain-containing protein</fullName>
    </recommendedName>
</protein>
<dbReference type="InterPro" id="IPR017451">
    <property type="entry name" value="F-box-assoc_interact_dom"/>
</dbReference>
<dbReference type="NCBIfam" id="TIGR01640">
    <property type="entry name" value="F_box_assoc_1"/>
    <property type="match status" value="1"/>
</dbReference>
<dbReference type="Pfam" id="PF08268">
    <property type="entry name" value="FBA_3"/>
    <property type="match status" value="1"/>
</dbReference>
<feature type="compositionally biased region" description="Acidic residues" evidence="1">
    <location>
        <begin position="107"/>
        <end position="124"/>
    </location>
</feature>
<dbReference type="SMART" id="SM00256">
    <property type="entry name" value="FBOX"/>
    <property type="match status" value="1"/>
</dbReference>
<dbReference type="InterPro" id="IPR013187">
    <property type="entry name" value="F-box-assoc_dom_typ3"/>
</dbReference>
<reference evidence="3" key="2">
    <citation type="journal article" date="2015" name="Data Brief">
        <title>Shoot transcriptome of the giant reed, Arundo donax.</title>
        <authorList>
            <person name="Barrero R.A."/>
            <person name="Guerrero F.D."/>
            <person name="Moolhuijzen P."/>
            <person name="Goolsby J.A."/>
            <person name="Tidwell J."/>
            <person name="Bellgard S.E."/>
            <person name="Bellgard M.I."/>
        </authorList>
    </citation>
    <scope>NUCLEOTIDE SEQUENCE</scope>
    <source>
        <tissue evidence="3">Shoot tissue taken approximately 20 cm above the soil surface</tissue>
    </source>
</reference>
<evidence type="ECO:0000313" key="3">
    <source>
        <dbReference type="EMBL" id="JAD16830.1"/>
    </source>
</evidence>
<dbReference type="Gene3D" id="1.20.1280.50">
    <property type="match status" value="1"/>
</dbReference>
<dbReference type="CDD" id="cd22157">
    <property type="entry name" value="F-box_AtFBW1-like"/>
    <property type="match status" value="1"/>
</dbReference>
<evidence type="ECO:0000256" key="1">
    <source>
        <dbReference type="SAM" id="MobiDB-lite"/>
    </source>
</evidence>
<dbReference type="EMBL" id="GBRH01281065">
    <property type="protein sequence ID" value="JAD16830.1"/>
    <property type="molecule type" value="Transcribed_RNA"/>
</dbReference>
<organism evidence="3">
    <name type="scientific">Arundo donax</name>
    <name type="common">Giant reed</name>
    <name type="synonym">Donax arundinaceus</name>
    <dbReference type="NCBI Taxonomy" id="35708"/>
    <lineage>
        <taxon>Eukaryota</taxon>
        <taxon>Viridiplantae</taxon>
        <taxon>Streptophyta</taxon>
        <taxon>Embryophyta</taxon>
        <taxon>Tracheophyta</taxon>
        <taxon>Spermatophyta</taxon>
        <taxon>Magnoliopsida</taxon>
        <taxon>Liliopsida</taxon>
        <taxon>Poales</taxon>
        <taxon>Poaceae</taxon>
        <taxon>PACMAD clade</taxon>
        <taxon>Arundinoideae</taxon>
        <taxon>Arundineae</taxon>
        <taxon>Arundo</taxon>
    </lineage>
</organism>
<feature type="domain" description="F-box" evidence="2">
    <location>
        <begin position="41"/>
        <end position="86"/>
    </location>
</feature>
<dbReference type="SUPFAM" id="SSF81383">
    <property type="entry name" value="F-box domain"/>
    <property type="match status" value="1"/>
</dbReference>
<dbReference type="SUPFAM" id="SSF50965">
    <property type="entry name" value="Galactose oxidase, central domain"/>
    <property type="match status" value="1"/>
</dbReference>
<accession>A0A0A8XVX5</accession>
<reference evidence="3" key="1">
    <citation type="submission" date="2014-09" db="EMBL/GenBank/DDBJ databases">
        <authorList>
            <person name="Magalhaes I.L.F."/>
            <person name="Oliveira U."/>
            <person name="Santos F.R."/>
            <person name="Vidigal T.H.D.A."/>
            <person name="Brescovit A.D."/>
            <person name="Santos A.J."/>
        </authorList>
    </citation>
    <scope>NUCLEOTIDE SEQUENCE</scope>
    <source>
        <tissue evidence="3">Shoot tissue taken approximately 20 cm above the soil surface</tissue>
    </source>
</reference>
<dbReference type="AlphaFoldDB" id="A0A0A8XVX5"/>
<dbReference type="PROSITE" id="PS50181">
    <property type="entry name" value="FBOX"/>
    <property type="match status" value="1"/>
</dbReference>
<feature type="region of interest" description="Disordered" evidence="1">
    <location>
        <begin position="107"/>
        <end position="129"/>
    </location>
</feature>
<dbReference type="InterPro" id="IPR036047">
    <property type="entry name" value="F-box-like_dom_sf"/>
</dbReference>
<name>A0A0A8XVX5_ARUDO</name>
<dbReference type="PANTHER" id="PTHR31111">
    <property type="entry name" value="BNAA05G37150D PROTEIN-RELATED"/>
    <property type="match status" value="1"/>
</dbReference>